<dbReference type="GO" id="GO:0080120">
    <property type="term" value="P:CAAX-box protein maturation"/>
    <property type="evidence" value="ECO:0007669"/>
    <property type="project" value="UniProtKB-ARBA"/>
</dbReference>
<accession>A0A1F4XMX1</accession>
<gene>
    <name evidence="3" type="ORF">A2788_00510</name>
</gene>
<evidence type="ECO:0000313" key="3">
    <source>
        <dbReference type="EMBL" id="OGC82999.1"/>
    </source>
</evidence>
<sequence length="205" mass="23035">MNKIQIKTATQIGTLFVLPVLLILFGVIPVQYRFFVLLAITILVIAVIVIEKWSLKNLGIRLDNIKKSALWYLIFTVFATVAIIVLARLLNHNTQNIFGNIHFQYGFIILSFLQEFLFRSFLIPKLKVLTASPTLVIIISGVLFGLIHIIFANPLSLFVLSSLLGVGFAYVYYFRPNLILATVAHSIINFVAVFYCFASFGANCT</sequence>
<organism evidence="3 4">
    <name type="scientific">Candidatus Abawacabacteria bacterium RIFCSPHIGHO2_01_FULL_46_8</name>
    <dbReference type="NCBI Taxonomy" id="1817815"/>
    <lineage>
        <taxon>Bacteria</taxon>
        <taxon>Candidatus Abawacaibacteriota</taxon>
    </lineage>
</organism>
<evidence type="ECO:0000259" key="2">
    <source>
        <dbReference type="Pfam" id="PF02517"/>
    </source>
</evidence>
<keyword evidence="1" id="KW-0812">Transmembrane</keyword>
<feature type="transmembrane region" description="Helical" evidence="1">
    <location>
        <begin position="34"/>
        <end position="50"/>
    </location>
</feature>
<keyword evidence="1" id="KW-1133">Transmembrane helix</keyword>
<name>A0A1F4XMX1_9BACT</name>
<dbReference type="AlphaFoldDB" id="A0A1F4XMX1"/>
<proteinExistence type="predicted"/>
<evidence type="ECO:0000313" key="4">
    <source>
        <dbReference type="Proteomes" id="UP000177521"/>
    </source>
</evidence>
<dbReference type="EMBL" id="MEWS01000003">
    <property type="protein sequence ID" value="OGC82999.1"/>
    <property type="molecule type" value="Genomic_DNA"/>
</dbReference>
<feature type="transmembrane region" description="Helical" evidence="1">
    <location>
        <begin position="102"/>
        <end position="122"/>
    </location>
</feature>
<feature type="transmembrane region" description="Helical" evidence="1">
    <location>
        <begin position="12"/>
        <end position="28"/>
    </location>
</feature>
<keyword evidence="1" id="KW-0472">Membrane</keyword>
<reference evidence="3 4" key="1">
    <citation type="journal article" date="2016" name="Nat. Commun.">
        <title>Thousands of microbial genomes shed light on interconnected biogeochemical processes in an aquifer system.</title>
        <authorList>
            <person name="Anantharaman K."/>
            <person name="Brown C.T."/>
            <person name="Hug L.A."/>
            <person name="Sharon I."/>
            <person name="Castelle C.J."/>
            <person name="Probst A.J."/>
            <person name="Thomas B.C."/>
            <person name="Singh A."/>
            <person name="Wilkins M.J."/>
            <person name="Karaoz U."/>
            <person name="Brodie E.L."/>
            <person name="Williams K.H."/>
            <person name="Hubbard S.S."/>
            <person name="Banfield J.F."/>
        </authorList>
    </citation>
    <scope>NUCLEOTIDE SEQUENCE [LARGE SCALE GENOMIC DNA]</scope>
</reference>
<feature type="transmembrane region" description="Helical" evidence="1">
    <location>
        <begin position="134"/>
        <end position="151"/>
    </location>
</feature>
<feature type="domain" description="CAAX prenyl protease 2/Lysostaphin resistance protein A-like" evidence="2">
    <location>
        <begin position="105"/>
        <end position="191"/>
    </location>
</feature>
<dbReference type="GO" id="GO:0004175">
    <property type="term" value="F:endopeptidase activity"/>
    <property type="evidence" value="ECO:0007669"/>
    <property type="project" value="UniProtKB-ARBA"/>
</dbReference>
<evidence type="ECO:0000256" key="1">
    <source>
        <dbReference type="SAM" id="Phobius"/>
    </source>
</evidence>
<feature type="transmembrane region" description="Helical" evidence="1">
    <location>
        <begin position="178"/>
        <end position="202"/>
    </location>
</feature>
<dbReference type="Proteomes" id="UP000177521">
    <property type="component" value="Unassembled WGS sequence"/>
</dbReference>
<dbReference type="InterPro" id="IPR003675">
    <property type="entry name" value="Rce1/LyrA-like_dom"/>
</dbReference>
<dbReference type="Pfam" id="PF02517">
    <property type="entry name" value="Rce1-like"/>
    <property type="match status" value="1"/>
</dbReference>
<feature type="transmembrane region" description="Helical" evidence="1">
    <location>
        <begin position="70"/>
        <end position="90"/>
    </location>
</feature>
<feature type="transmembrane region" description="Helical" evidence="1">
    <location>
        <begin position="157"/>
        <end position="173"/>
    </location>
</feature>
<protein>
    <recommendedName>
        <fullName evidence="2">CAAX prenyl protease 2/Lysostaphin resistance protein A-like domain-containing protein</fullName>
    </recommendedName>
</protein>
<comment type="caution">
    <text evidence="3">The sequence shown here is derived from an EMBL/GenBank/DDBJ whole genome shotgun (WGS) entry which is preliminary data.</text>
</comment>